<protein>
    <submittedName>
        <fullName evidence="1">Uncharacterized protein</fullName>
    </submittedName>
</protein>
<evidence type="ECO:0000313" key="2">
    <source>
        <dbReference type="Proteomes" id="UP000322553"/>
    </source>
</evidence>
<evidence type="ECO:0000313" key="1">
    <source>
        <dbReference type="EMBL" id="QEL10698.1"/>
    </source>
</evidence>
<sequence length="200" mass="21730">MQKRSIGDFFWTIALWLVIGALVQWLMQGYQVSGQEASGLQNAMGQAAAGDIGSGDDSKSGLTTYWNALVVVALFFSVLAFLMRDLLRENPVARLSRVIGVRLLGTTFDIGLFALGGTLFLLWGTPAEQSTVPQWQALFIGIGLPWFIAILAVLGAIQALLKYSRASLLDIPALEFRPMARIGLYLGLMVLLALVAWLAI</sequence>
<keyword evidence="2" id="KW-1185">Reference proteome</keyword>
<organism evidence="1 2">
    <name type="scientific">Kushneria phosphatilytica</name>
    <dbReference type="NCBI Taxonomy" id="657387"/>
    <lineage>
        <taxon>Bacteria</taxon>
        <taxon>Pseudomonadati</taxon>
        <taxon>Pseudomonadota</taxon>
        <taxon>Gammaproteobacteria</taxon>
        <taxon>Oceanospirillales</taxon>
        <taxon>Halomonadaceae</taxon>
        <taxon>Kushneria</taxon>
    </lineage>
</organism>
<dbReference type="KEGG" id="kuy:FY550_05865"/>
<name>A0A1S1NY81_9GAMM</name>
<gene>
    <name evidence="1" type="ORF">FY550_05865</name>
</gene>
<accession>A0A1S1NY81</accession>
<proteinExistence type="predicted"/>
<dbReference type="AlphaFoldDB" id="A0A1S1NY81"/>
<dbReference type="Proteomes" id="UP000322553">
    <property type="component" value="Chromosome"/>
</dbReference>
<dbReference type="RefSeq" id="WP_070976588.1">
    <property type="nucleotide sequence ID" value="NZ_CP043420.1"/>
</dbReference>
<reference evidence="1 2" key="1">
    <citation type="submission" date="2019-08" db="EMBL/GenBank/DDBJ databases">
        <title>Complete genome sequence of Kushneria sp. YCWA18, a halophilic phosphate-solubilizing bacterium isolated from Daqiao saltern in China.</title>
        <authorList>
            <person name="Du G.-X."/>
            <person name="Qu L.-Y."/>
        </authorList>
    </citation>
    <scope>NUCLEOTIDE SEQUENCE [LARGE SCALE GENOMIC DNA]</scope>
    <source>
        <strain evidence="1 2">YCWA18</strain>
    </source>
</reference>
<dbReference type="OrthoDB" id="6183080at2"/>
<dbReference type="EMBL" id="CP043420">
    <property type="protein sequence ID" value="QEL10698.1"/>
    <property type="molecule type" value="Genomic_DNA"/>
</dbReference>